<dbReference type="AlphaFoldDB" id="L7JVN3"/>
<reference evidence="1 2" key="1">
    <citation type="journal article" date="2012" name="PLoS Pathog.">
        <title>The genome of the obligate intracellular parasite Trachipleistophora hominis: new insights into microsporidian genome dynamics and reductive evolution.</title>
        <authorList>
            <person name="Heinz E."/>
            <person name="Williams T.A."/>
            <person name="Nakjang S."/>
            <person name="Noel C.J."/>
            <person name="Swan D.C."/>
            <person name="Goldberg A.V."/>
            <person name="Harris S.R."/>
            <person name="Weinmaier T."/>
            <person name="Markert S."/>
            <person name="Becher D."/>
            <person name="Bernhardt J."/>
            <person name="Dagan T."/>
            <person name="Hacker C."/>
            <person name="Lucocq J.M."/>
            <person name="Schweder T."/>
            <person name="Rattei T."/>
            <person name="Hall N."/>
            <person name="Hirt R.P."/>
            <person name="Embley T.M."/>
        </authorList>
    </citation>
    <scope>NUCLEOTIDE SEQUENCE [LARGE SCALE GENOMIC DNA]</scope>
</reference>
<gene>
    <name evidence="1" type="ORF">THOM_2274</name>
</gene>
<sequence length="153" mass="18051">MRSLAENCAVYLVTMLFNILDFCENKLKSRICLNRNIIRISGVDGITIGCTHEKCLKSEILTTLIKKILAKGMKIKMWLFYTLLIKKIRHDLMKTKNVEVNDKKREVRQYKVQKKVYRKKPPRVVNNIGLIGRASKKLKKWYALCDFRWITKC</sequence>
<keyword evidence="2" id="KW-1185">Reference proteome</keyword>
<dbReference type="EMBL" id="JH994023">
    <property type="protein sequence ID" value="ELQ74797.1"/>
    <property type="molecule type" value="Genomic_DNA"/>
</dbReference>
<accession>L7JVN3</accession>
<protein>
    <submittedName>
        <fullName evidence="1">Uncharacterized protein</fullName>
    </submittedName>
</protein>
<proteinExistence type="predicted"/>
<evidence type="ECO:0000313" key="1">
    <source>
        <dbReference type="EMBL" id="ELQ74797.1"/>
    </source>
</evidence>
<evidence type="ECO:0000313" key="2">
    <source>
        <dbReference type="Proteomes" id="UP000011185"/>
    </source>
</evidence>
<dbReference type="HOGENOM" id="CLU_1714609_0_0_1"/>
<dbReference type="Proteomes" id="UP000011185">
    <property type="component" value="Unassembled WGS sequence"/>
</dbReference>
<name>L7JVN3_TRAHO</name>
<dbReference type="VEuPathDB" id="MicrosporidiaDB:THOM_2274"/>
<dbReference type="InParanoid" id="L7JVN3"/>
<organism evidence="1 2">
    <name type="scientific">Trachipleistophora hominis</name>
    <name type="common">Microsporidian parasite</name>
    <dbReference type="NCBI Taxonomy" id="72359"/>
    <lineage>
        <taxon>Eukaryota</taxon>
        <taxon>Fungi</taxon>
        <taxon>Fungi incertae sedis</taxon>
        <taxon>Microsporidia</taxon>
        <taxon>Pleistophoridae</taxon>
        <taxon>Trachipleistophora</taxon>
    </lineage>
</organism>